<evidence type="ECO:0000313" key="2">
    <source>
        <dbReference type="Proteomes" id="UP000237000"/>
    </source>
</evidence>
<comment type="caution">
    <text evidence="1">The sequence shown here is derived from an EMBL/GenBank/DDBJ whole genome shotgun (WGS) entry which is preliminary data.</text>
</comment>
<reference evidence="2" key="1">
    <citation type="submission" date="2016-06" db="EMBL/GenBank/DDBJ databases">
        <title>Parallel loss of symbiosis genes in relatives of nitrogen-fixing non-legume Parasponia.</title>
        <authorList>
            <person name="Van Velzen R."/>
            <person name="Holmer R."/>
            <person name="Bu F."/>
            <person name="Rutten L."/>
            <person name="Van Zeijl A."/>
            <person name="Liu W."/>
            <person name="Santuari L."/>
            <person name="Cao Q."/>
            <person name="Sharma T."/>
            <person name="Shen D."/>
            <person name="Roswanjaya Y."/>
            <person name="Wardhani T."/>
            <person name="Kalhor M.S."/>
            <person name="Jansen J."/>
            <person name="Van den Hoogen J."/>
            <person name="Gungor B."/>
            <person name="Hartog M."/>
            <person name="Hontelez J."/>
            <person name="Verver J."/>
            <person name="Yang W.-C."/>
            <person name="Schijlen E."/>
            <person name="Repin R."/>
            <person name="Schilthuizen M."/>
            <person name="Schranz E."/>
            <person name="Heidstra R."/>
            <person name="Miyata K."/>
            <person name="Fedorova E."/>
            <person name="Kohlen W."/>
            <person name="Bisseling T."/>
            <person name="Smit S."/>
            <person name="Geurts R."/>
        </authorList>
    </citation>
    <scope>NUCLEOTIDE SEQUENCE [LARGE SCALE GENOMIC DNA]</scope>
    <source>
        <strain evidence="2">cv. RG33-2</strain>
    </source>
</reference>
<accession>A0A2P5ELV0</accession>
<sequence>MSKENNYLDYLYKSSQLYLILFDRNFPGPLADKVARNSSALNVGRGGGSKNGEDPSDGVMFLKYGPKGAKKLVVNSKKCRRNISLLTTDIDSSTLGDMPASKSLFNIEVSGLVVAAYVLHMASLCSVMRQRGPSRLNFTALNKFEGENFFKESC</sequence>
<dbReference type="OrthoDB" id="10287827at2759"/>
<gene>
    <name evidence="1" type="ORF">TorRG33x02_177050</name>
</gene>
<evidence type="ECO:0000313" key="1">
    <source>
        <dbReference type="EMBL" id="PON86511.1"/>
    </source>
</evidence>
<proteinExistence type="predicted"/>
<organism evidence="1 2">
    <name type="scientific">Trema orientale</name>
    <name type="common">Charcoal tree</name>
    <name type="synonym">Celtis orientalis</name>
    <dbReference type="NCBI Taxonomy" id="63057"/>
    <lineage>
        <taxon>Eukaryota</taxon>
        <taxon>Viridiplantae</taxon>
        <taxon>Streptophyta</taxon>
        <taxon>Embryophyta</taxon>
        <taxon>Tracheophyta</taxon>
        <taxon>Spermatophyta</taxon>
        <taxon>Magnoliopsida</taxon>
        <taxon>eudicotyledons</taxon>
        <taxon>Gunneridae</taxon>
        <taxon>Pentapetalae</taxon>
        <taxon>rosids</taxon>
        <taxon>fabids</taxon>
        <taxon>Rosales</taxon>
        <taxon>Cannabaceae</taxon>
        <taxon>Trema</taxon>
    </lineage>
</organism>
<protein>
    <submittedName>
        <fullName evidence="1">Uncharacterized protein</fullName>
    </submittedName>
</protein>
<dbReference type="EMBL" id="JXTC01000131">
    <property type="protein sequence ID" value="PON86511.1"/>
    <property type="molecule type" value="Genomic_DNA"/>
</dbReference>
<name>A0A2P5ELV0_TREOI</name>
<keyword evidence="2" id="KW-1185">Reference proteome</keyword>
<dbReference type="InParanoid" id="A0A2P5ELV0"/>
<dbReference type="Proteomes" id="UP000237000">
    <property type="component" value="Unassembled WGS sequence"/>
</dbReference>
<dbReference type="AlphaFoldDB" id="A0A2P5ELV0"/>